<dbReference type="AlphaFoldDB" id="A0A974XIQ8"/>
<evidence type="ECO:0000313" key="2">
    <source>
        <dbReference type="Proteomes" id="UP000663281"/>
    </source>
</evidence>
<sequence length="66" mass="7477">MASMAPEGRASFWFAQLQSLAKVWAPNQVRGMECNKGDLEFLANRMTKDPTFLTSMELVKEDKEGH</sequence>
<reference evidence="1 2" key="1">
    <citation type="submission" date="2021-03" db="EMBL/GenBank/DDBJ databases">
        <title>Novel species identification of genus Shewanella.</title>
        <authorList>
            <person name="Liu G."/>
            <person name="Zhang Q."/>
        </authorList>
    </citation>
    <scope>NUCLEOTIDE SEQUENCE [LARGE SCALE GENOMIC DNA]</scope>
    <source>
        <strain evidence="1 2">FJAT-53726</strain>
    </source>
</reference>
<proteinExistence type="predicted"/>
<dbReference type="EMBL" id="CP071504">
    <property type="protein sequence ID" value="QSX29039.1"/>
    <property type="molecule type" value="Genomic_DNA"/>
</dbReference>
<evidence type="ECO:0000313" key="1">
    <source>
        <dbReference type="EMBL" id="QSX29039.1"/>
    </source>
</evidence>
<gene>
    <name evidence="1" type="ORF">JYB88_12355</name>
</gene>
<name>A0A974XIQ8_9GAMM</name>
<dbReference type="Proteomes" id="UP000663281">
    <property type="component" value="Chromosome"/>
</dbReference>
<dbReference type="KEGG" id="scyp:JYB88_12355"/>
<dbReference type="RefSeq" id="WP_207324309.1">
    <property type="nucleotide sequence ID" value="NZ_CP071504.1"/>
</dbReference>
<accession>A0A974XIQ8</accession>
<protein>
    <submittedName>
        <fullName evidence="1">Uncharacterized protein</fullName>
    </submittedName>
</protein>
<keyword evidence="2" id="KW-1185">Reference proteome</keyword>
<organism evidence="1 2">
    <name type="scientific">Shewanella cyperi</name>
    <dbReference type="NCBI Taxonomy" id="2814292"/>
    <lineage>
        <taxon>Bacteria</taxon>
        <taxon>Pseudomonadati</taxon>
        <taxon>Pseudomonadota</taxon>
        <taxon>Gammaproteobacteria</taxon>
        <taxon>Alteromonadales</taxon>
        <taxon>Shewanellaceae</taxon>
        <taxon>Shewanella</taxon>
    </lineage>
</organism>